<dbReference type="Gene3D" id="3.40.50.1000">
    <property type="entry name" value="HAD superfamily/HAD-like"/>
    <property type="match status" value="1"/>
</dbReference>
<dbReference type="InterPro" id="IPR041492">
    <property type="entry name" value="HAD_2"/>
</dbReference>
<dbReference type="GO" id="GO:0016787">
    <property type="term" value="F:hydrolase activity"/>
    <property type="evidence" value="ECO:0007669"/>
    <property type="project" value="UniProtKB-KW"/>
</dbReference>
<evidence type="ECO:0000313" key="1">
    <source>
        <dbReference type="EMBL" id="MFD0959837.1"/>
    </source>
</evidence>
<keyword evidence="1" id="KW-0378">Hydrolase</keyword>
<evidence type="ECO:0000313" key="2">
    <source>
        <dbReference type="Proteomes" id="UP001596989"/>
    </source>
</evidence>
<dbReference type="InterPro" id="IPR023214">
    <property type="entry name" value="HAD_sf"/>
</dbReference>
<dbReference type="PRINTS" id="PR00413">
    <property type="entry name" value="HADHALOGNASE"/>
</dbReference>
<reference evidence="2" key="1">
    <citation type="journal article" date="2019" name="Int. J. Syst. Evol. Microbiol.">
        <title>The Global Catalogue of Microorganisms (GCM) 10K type strain sequencing project: providing services to taxonomists for standard genome sequencing and annotation.</title>
        <authorList>
            <consortium name="The Broad Institute Genomics Platform"/>
            <consortium name="The Broad Institute Genome Sequencing Center for Infectious Disease"/>
            <person name="Wu L."/>
            <person name="Ma J."/>
        </authorList>
    </citation>
    <scope>NUCLEOTIDE SEQUENCE [LARGE SCALE GENOMIC DNA]</scope>
    <source>
        <strain evidence="2">CCUG 59129</strain>
    </source>
</reference>
<dbReference type="PANTHER" id="PTHR18901:SF38">
    <property type="entry name" value="PSEUDOURIDINE-5'-PHOSPHATASE"/>
    <property type="match status" value="1"/>
</dbReference>
<accession>A0ABW3HQN4</accession>
<comment type="caution">
    <text evidence="1">The sequence shown here is derived from an EMBL/GenBank/DDBJ whole genome shotgun (WGS) entry which is preliminary data.</text>
</comment>
<dbReference type="SFLD" id="SFLDG01129">
    <property type="entry name" value="C1.5:_HAD__Beta-PGM__Phosphata"/>
    <property type="match status" value="1"/>
</dbReference>
<dbReference type="SFLD" id="SFLDS00003">
    <property type="entry name" value="Haloacid_Dehalogenase"/>
    <property type="match status" value="1"/>
</dbReference>
<sequence>MIKAIIFDFDGTIIDTETPWYYAFRNAYEEHGVELSLEQYSECVGTSHHAFNPYEYLMTELNLPIDKEEFHRRIHNDHARLMEQQGIREGVLEYLEAAKAAGMRIGLASSSRRKWIDRYLSQLKLADCFEVICTADDVDQVKPDPALYKMAVKGLGVKPEEAVAIEDSPNGAKAAVAAGLACIIVPNALTNLLQFDEAERCKYGQSLMDIDFNEVAAGRF</sequence>
<gene>
    <name evidence="1" type="ORF">ACFQ2I_10585</name>
</gene>
<dbReference type="NCBIfam" id="TIGR01509">
    <property type="entry name" value="HAD-SF-IA-v3"/>
    <property type="match status" value="1"/>
</dbReference>
<keyword evidence="2" id="KW-1185">Reference proteome</keyword>
<dbReference type="Gene3D" id="1.10.150.240">
    <property type="entry name" value="Putative phosphatase, domain 2"/>
    <property type="match status" value="1"/>
</dbReference>
<proteinExistence type="predicted"/>
<dbReference type="RefSeq" id="WP_377564109.1">
    <property type="nucleotide sequence ID" value="NZ_JBHTJZ010000011.1"/>
</dbReference>
<dbReference type="EMBL" id="JBHTJZ010000011">
    <property type="protein sequence ID" value="MFD0959837.1"/>
    <property type="molecule type" value="Genomic_DNA"/>
</dbReference>
<dbReference type="Proteomes" id="UP001596989">
    <property type="component" value="Unassembled WGS sequence"/>
</dbReference>
<dbReference type="PANTHER" id="PTHR18901">
    <property type="entry name" value="2-DEOXYGLUCOSE-6-PHOSPHATE PHOSPHATASE 2"/>
    <property type="match status" value="1"/>
</dbReference>
<dbReference type="InterPro" id="IPR006439">
    <property type="entry name" value="HAD-SF_hydro_IA"/>
</dbReference>
<dbReference type="InterPro" id="IPR023198">
    <property type="entry name" value="PGP-like_dom2"/>
</dbReference>
<dbReference type="SUPFAM" id="SSF56784">
    <property type="entry name" value="HAD-like"/>
    <property type="match status" value="1"/>
</dbReference>
<dbReference type="Pfam" id="PF13419">
    <property type="entry name" value="HAD_2"/>
    <property type="match status" value="1"/>
</dbReference>
<protein>
    <submittedName>
        <fullName evidence="1">HAD family hydrolase</fullName>
    </submittedName>
</protein>
<dbReference type="SFLD" id="SFLDG01135">
    <property type="entry name" value="C1.5.6:_HAD__Beta-PGM__Phospha"/>
    <property type="match status" value="1"/>
</dbReference>
<dbReference type="InterPro" id="IPR036412">
    <property type="entry name" value="HAD-like_sf"/>
</dbReference>
<name>A0ABW3HQN4_9BACL</name>
<organism evidence="1 2">
    <name type="scientific">Paenibacillus chungangensis</name>
    <dbReference type="NCBI Taxonomy" id="696535"/>
    <lineage>
        <taxon>Bacteria</taxon>
        <taxon>Bacillati</taxon>
        <taxon>Bacillota</taxon>
        <taxon>Bacilli</taxon>
        <taxon>Bacillales</taxon>
        <taxon>Paenibacillaceae</taxon>
        <taxon>Paenibacillus</taxon>
    </lineage>
</organism>